<organism evidence="2 3">
    <name type="scientific">Thalassobaculum fulvum</name>
    <dbReference type="NCBI Taxonomy" id="1633335"/>
    <lineage>
        <taxon>Bacteria</taxon>
        <taxon>Pseudomonadati</taxon>
        <taxon>Pseudomonadota</taxon>
        <taxon>Alphaproteobacteria</taxon>
        <taxon>Rhodospirillales</taxon>
        <taxon>Thalassobaculaceae</taxon>
        <taxon>Thalassobaculum</taxon>
    </lineage>
</organism>
<feature type="compositionally biased region" description="Low complexity" evidence="1">
    <location>
        <begin position="24"/>
        <end position="38"/>
    </location>
</feature>
<dbReference type="EMBL" id="BMZS01000003">
    <property type="protein sequence ID" value="GHD46912.1"/>
    <property type="molecule type" value="Genomic_DNA"/>
</dbReference>
<name>A0A918XRG6_9PROT</name>
<sequence length="68" mass="7212">MEASVILHLKTTVPAKSRDSDAVRAAAGGPRAPSGSRGWQAVVSAGGLTTLWRRRGRIASVRSVRRDT</sequence>
<keyword evidence="3" id="KW-1185">Reference proteome</keyword>
<comment type="caution">
    <text evidence="2">The sequence shown here is derived from an EMBL/GenBank/DDBJ whole genome shotgun (WGS) entry which is preliminary data.</text>
</comment>
<proteinExistence type="predicted"/>
<feature type="region of interest" description="Disordered" evidence="1">
    <location>
        <begin position="18"/>
        <end position="38"/>
    </location>
</feature>
<dbReference type="AlphaFoldDB" id="A0A918XRG6"/>
<evidence type="ECO:0000313" key="2">
    <source>
        <dbReference type="EMBL" id="GHD46912.1"/>
    </source>
</evidence>
<evidence type="ECO:0000256" key="1">
    <source>
        <dbReference type="SAM" id="MobiDB-lite"/>
    </source>
</evidence>
<protein>
    <submittedName>
        <fullName evidence="2">Uncharacterized protein</fullName>
    </submittedName>
</protein>
<accession>A0A918XRG6</accession>
<reference evidence="2" key="1">
    <citation type="journal article" date="2014" name="Int. J. Syst. Evol. Microbiol.">
        <title>Complete genome sequence of Corynebacterium casei LMG S-19264T (=DSM 44701T), isolated from a smear-ripened cheese.</title>
        <authorList>
            <consortium name="US DOE Joint Genome Institute (JGI-PGF)"/>
            <person name="Walter F."/>
            <person name="Albersmeier A."/>
            <person name="Kalinowski J."/>
            <person name="Ruckert C."/>
        </authorList>
    </citation>
    <scope>NUCLEOTIDE SEQUENCE</scope>
    <source>
        <strain evidence="2">KCTC 42651</strain>
    </source>
</reference>
<evidence type="ECO:0000313" key="3">
    <source>
        <dbReference type="Proteomes" id="UP000630353"/>
    </source>
</evidence>
<gene>
    <name evidence="2" type="ORF">GCM10017083_16590</name>
</gene>
<dbReference type="Proteomes" id="UP000630353">
    <property type="component" value="Unassembled WGS sequence"/>
</dbReference>
<reference evidence="2" key="2">
    <citation type="submission" date="2020-09" db="EMBL/GenBank/DDBJ databases">
        <authorList>
            <person name="Sun Q."/>
            <person name="Kim S."/>
        </authorList>
    </citation>
    <scope>NUCLEOTIDE SEQUENCE</scope>
    <source>
        <strain evidence="2">KCTC 42651</strain>
    </source>
</reference>